<dbReference type="Gramene" id="OE9A011680T1">
    <property type="protein sequence ID" value="OE9A011680C1"/>
    <property type="gene ID" value="OE9A011680"/>
</dbReference>
<dbReference type="GO" id="GO:0001664">
    <property type="term" value="F:G protein-coupled receptor binding"/>
    <property type="evidence" value="ECO:0007669"/>
    <property type="project" value="TreeGrafter"/>
</dbReference>
<keyword evidence="6" id="KW-1185">Reference proteome</keyword>
<keyword evidence="1 4" id="KW-0547">Nucleotide-binding</keyword>
<keyword evidence="3" id="KW-0807">Transducer</keyword>
<dbReference type="GO" id="GO:0005737">
    <property type="term" value="C:cytoplasm"/>
    <property type="evidence" value="ECO:0007669"/>
    <property type="project" value="TreeGrafter"/>
</dbReference>
<evidence type="ECO:0000256" key="2">
    <source>
        <dbReference type="ARBA" id="ARBA00023134"/>
    </source>
</evidence>
<dbReference type="Proteomes" id="UP000594638">
    <property type="component" value="Unassembled WGS sequence"/>
</dbReference>
<dbReference type="GO" id="GO:0003924">
    <property type="term" value="F:GTPase activity"/>
    <property type="evidence" value="ECO:0007669"/>
    <property type="project" value="InterPro"/>
</dbReference>
<feature type="binding site" evidence="4">
    <location>
        <begin position="114"/>
        <end position="117"/>
    </location>
    <ligand>
        <name>GTP</name>
        <dbReference type="ChEBI" id="CHEBI:37565"/>
    </ligand>
</feature>
<dbReference type="GO" id="GO:0005525">
    <property type="term" value="F:GTP binding"/>
    <property type="evidence" value="ECO:0007669"/>
    <property type="project" value="UniProtKB-KW"/>
</dbReference>
<dbReference type="Gene3D" id="3.40.50.300">
    <property type="entry name" value="P-loop containing nucleotide triphosphate hydrolases"/>
    <property type="match status" value="1"/>
</dbReference>
<dbReference type="PANTHER" id="PTHR10218">
    <property type="entry name" value="GTP-BINDING PROTEIN ALPHA SUBUNIT"/>
    <property type="match status" value="1"/>
</dbReference>
<dbReference type="PROSITE" id="PS51882">
    <property type="entry name" value="G_ALPHA"/>
    <property type="match status" value="1"/>
</dbReference>
<evidence type="ECO:0000256" key="1">
    <source>
        <dbReference type="ARBA" id="ARBA00022741"/>
    </source>
</evidence>
<proteinExistence type="predicted"/>
<dbReference type="GO" id="GO:0005834">
    <property type="term" value="C:heterotrimeric G-protein complex"/>
    <property type="evidence" value="ECO:0007669"/>
    <property type="project" value="TreeGrafter"/>
</dbReference>
<dbReference type="EMBL" id="CACTIH010000111">
    <property type="protein sequence ID" value="CAA2954321.1"/>
    <property type="molecule type" value="Genomic_DNA"/>
</dbReference>
<dbReference type="PANTHER" id="PTHR10218:SF321">
    <property type="entry name" value="EXTRA-LARGE GUANINE NUCLEOTIDE-BINDING PROTEIN 2"/>
    <property type="match status" value="1"/>
</dbReference>
<organism evidence="5 6">
    <name type="scientific">Olea europaea subsp. europaea</name>
    <dbReference type="NCBI Taxonomy" id="158383"/>
    <lineage>
        <taxon>Eukaryota</taxon>
        <taxon>Viridiplantae</taxon>
        <taxon>Streptophyta</taxon>
        <taxon>Embryophyta</taxon>
        <taxon>Tracheophyta</taxon>
        <taxon>Spermatophyta</taxon>
        <taxon>Magnoliopsida</taxon>
        <taxon>eudicotyledons</taxon>
        <taxon>Gunneridae</taxon>
        <taxon>Pentapetalae</taxon>
        <taxon>asterids</taxon>
        <taxon>lamiids</taxon>
        <taxon>Lamiales</taxon>
        <taxon>Oleaceae</taxon>
        <taxon>Oleeae</taxon>
        <taxon>Olea</taxon>
    </lineage>
</organism>
<dbReference type="GO" id="GO:0007188">
    <property type="term" value="P:adenylate cyclase-modulating G protein-coupled receptor signaling pathway"/>
    <property type="evidence" value="ECO:0007669"/>
    <property type="project" value="TreeGrafter"/>
</dbReference>
<dbReference type="OrthoDB" id="5817230at2759"/>
<gene>
    <name evidence="5" type="ORF">OLEA9_A011680</name>
</gene>
<evidence type="ECO:0000313" key="5">
    <source>
        <dbReference type="EMBL" id="CAA2954321.1"/>
    </source>
</evidence>
<evidence type="ECO:0000256" key="4">
    <source>
        <dbReference type="PIRSR" id="PIRSR601019-1"/>
    </source>
</evidence>
<evidence type="ECO:0000256" key="3">
    <source>
        <dbReference type="ARBA" id="ARBA00023224"/>
    </source>
</evidence>
<evidence type="ECO:0000313" key="6">
    <source>
        <dbReference type="Proteomes" id="UP000594638"/>
    </source>
</evidence>
<accession>A0A8S0PSE7</accession>
<keyword evidence="2 4" id="KW-0342">GTP-binding</keyword>
<dbReference type="SUPFAM" id="SSF52540">
    <property type="entry name" value="P-loop containing nucleoside triphosphate hydrolases"/>
    <property type="match status" value="1"/>
</dbReference>
<name>A0A8S0PSE7_OLEEU</name>
<dbReference type="Pfam" id="PF00503">
    <property type="entry name" value="G-alpha"/>
    <property type="match status" value="1"/>
</dbReference>
<comment type="caution">
    <text evidence="5">The sequence shown here is derived from an EMBL/GenBank/DDBJ whole genome shotgun (WGS) entry which is preliminary data.</text>
</comment>
<dbReference type="InterPro" id="IPR027417">
    <property type="entry name" value="P-loop_NTPase"/>
</dbReference>
<sequence>MSANSFLKLKFKDSNLHTYCKDCLYLLPKQKIHLLRSHNANFLAKSEKAWQNGFSKALRWNQIPVINKPLFCYDELHEDATGICTNKMLANKKLFERVATHPSFAQKNFILILNKFDLLEEKIEQVPLSQCEWFQDFSPLISLNPHNTTNPPLAQRAFHYIAVKFKRLFNSLTGRKLFVAPVTGLEADSVDLAFKYGREVLKWDMEKLTFSMNEDSIESIEASTT</sequence>
<reference evidence="5 6" key="1">
    <citation type="submission" date="2019-12" db="EMBL/GenBank/DDBJ databases">
        <authorList>
            <person name="Alioto T."/>
            <person name="Alioto T."/>
            <person name="Gomez Garrido J."/>
        </authorList>
    </citation>
    <scope>NUCLEOTIDE SEQUENCE [LARGE SCALE GENOMIC DNA]</scope>
</reference>
<dbReference type="AlphaFoldDB" id="A0A8S0PSE7"/>
<dbReference type="GO" id="GO:0031683">
    <property type="term" value="F:G-protein beta/gamma-subunit complex binding"/>
    <property type="evidence" value="ECO:0007669"/>
    <property type="project" value="InterPro"/>
</dbReference>
<dbReference type="InterPro" id="IPR001019">
    <property type="entry name" value="Gprotein_alpha_su"/>
</dbReference>
<protein>
    <submittedName>
        <fullName evidence="5">Extra-large guanine nucleotide-binding 1-like</fullName>
    </submittedName>
</protein>